<reference evidence="2 3" key="1">
    <citation type="submission" date="2021-05" db="EMBL/GenBank/DDBJ databases">
        <title>Isolation, identification, and the growth promoting effects of Pantoea dispersa strain YSD J2 from the aboveground leaves of Cyperus esculentus L.Var. Sativus.</title>
        <authorList>
            <person name="Wang S."/>
            <person name="Tang X.M."/>
            <person name="Huang Y.N."/>
        </authorList>
    </citation>
    <scope>NUCLEOTIDE SEQUENCE [LARGE SCALE GENOMIC DNA]</scope>
    <source>
        <strain evidence="3">YSD YN2</strain>
    </source>
</reference>
<evidence type="ECO:0000313" key="2">
    <source>
        <dbReference type="EMBL" id="UYU31958.1"/>
    </source>
</evidence>
<organism evidence="2 3">
    <name type="scientific">Siccibacter colletis</name>
    <dbReference type="NCBI Taxonomy" id="1505757"/>
    <lineage>
        <taxon>Bacteria</taxon>
        <taxon>Pseudomonadati</taxon>
        <taxon>Pseudomonadota</taxon>
        <taxon>Gammaproteobacteria</taxon>
        <taxon>Enterobacterales</taxon>
        <taxon>Enterobacteriaceae</taxon>
        <taxon>Siccibacter</taxon>
    </lineage>
</organism>
<keyword evidence="1" id="KW-0812">Transmembrane</keyword>
<proteinExistence type="predicted"/>
<dbReference type="Proteomes" id="UP001156318">
    <property type="component" value="Chromosome"/>
</dbReference>
<evidence type="ECO:0000313" key="3">
    <source>
        <dbReference type="Proteomes" id="UP001156318"/>
    </source>
</evidence>
<gene>
    <name evidence="2" type="ORF">KFZ77_00110</name>
</gene>
<keyword evidence="1" id="KW-0472">Membrane</keyword>
<evidence type="ECO:0008006" key="4">
    <source>
        <dbReference type="Google" id="ProtNLM"/>
    </source>
</evidence>
<keyword evidence="1" id="KW-1133">Transmembrane helix</keyword>
<evidence type="ECO:0000256" key="1">
    <source>
        <dbReference type="SAM" id="Phobius"/>
    </source>
</evidence>
<name>A0ABY6JER3_9ENTR</name>
<keyword evidence="3" id="KW-1185">Reference proteome</keyword>
<sequence>MKIIKKYRYIFFIVVGLVFCALLSAISDVIATLIVFFKIDRFIFSWSELLSNIINRAPVPGILLGSGLWLKNKLQERENRGGDTK</sequence>
<dbReference type="RefSeq" id="WP_264385112.1">
    <property type="nucleotide sequence ID" value="NZ_CP074352.1"/>
</dbReference>
<dbReference type="EMBL" id="CP074352">
    <property type="protein sequence ID" value="UYU31958.1"/>
    <property type="molecule type" value="Genomic_DNA"/>
</dbReference>
<accession>A0ABY6JER3</accession>
<protein>
    <recommendedName>
        <fullName evidence="4">Holin</fullName>
    </recommendedName>
</protein>
<feature type="transmembrane region" description="Helical" evidence="1">
    <location>
        <begin position="9"/>
        <end position="37"/>
    </location>
</feature>